<dbReference type="PROSITE" id="PS50109">
    <property type="entry name" value="HIS_KIN"/>
    <property type="match status" value="1"/>
</dbReference>
<keyword evidence="7 13" id="KW-0418">Kinase</keyword>
<dbReference type="GO" id="GO:0016036">
    <property type="term" value="P:cellular response to phosphate starvation"/>
    <property type="evidence" value="ECO:0007669"/>
    <property type="project" value="TreeGrafter"/>
</dbReference>
<dbReference type="GO" id="GO:0000155">
    <property type="term" value="F:phosphorelay sensor kinase activity"/>
    <property type="evidence" value="ECO:0007669"/>
    <property type="project" value="TreeGrafter"/>
</dbReference>
<dbReference type="EC" id="2.7.13.3" evidence="3"/>
<dbReference type="SMART" id="SM00387">
    <property type="entry name" value="HATPase_c"/>
    <property type="match status" value="1"/>
</dbReference>
<keyword evidence="10 11" id="KW-0472">Membrane</keyword>
<name>A0A1T5IPJ6_9FIRM</name>
<feature type="transmembrane region" description="Helical" evidence="11">
    <location>
        <begin position="12"/>
        <end position="30"/>
    </location>
</feature>
<comment type="catalytic activity">
    <reaction evidence="1">
        <text>ATP + protein L-histidine = ADP + protein N-phospho-L-histidine.</text>
        <dbReference type="EC" id="2.7.13.3"/>
    </reaction>
</comment>
<dbReference type="InterPro" id="IPR036890">
    <property type="entry name" value="HATPase_C_sf"/>
</dbReference>
<dbReference type="SUPFAM" id="SSF55874">
    <property type="entry name" value="ATPase domain of HSP90 chaperone/DNA topoisomerase II/histidine kinase"/>
    <property type="match status" value="1"/>
</dbReference>
<dbReference type="EMBL" id="FUZT01000001">
    <property type="protein sequence ID" value="SKC41099.1"/>
    <property type="molecule type" value="Genomic_DNA"/>
</dbReference>
<feature type="transmembrane region" description="Helical" evidence="11">
    <location>
        <begin position="42"/>
        <end position="63"/>
    </location>
</feature>
<feature type="domain" description="Histidine kinase" evidence="12">
    <location>
        <begin position="126"/>
        <end position="335"/>
    </location>
</feature>
<evidence type="ECO:0000256" key="2">
    <source>
        <dbReference type="ARBA" id="ARBA00004651"/>
    </source>
</evidence>
<evidence type="ECO:0000256" key="5">
    <source>
        <dbReference type="ARBA" id="ARBA00022679"/>
    </source>
</evidence>
<gene>
    <name evidence="13" type="ORF">SAMN02194393_00614</name>
</gene>
<keyword evidence="14" id="KW-1185">Reference proteome</keyword>
<keyword evidence="4" id="KW-1003">Cell membrane</keyword>
<evidence type="ECO:0000313" key="14">
    <source>
        <dbReference type="Proteomes" id="UP000190285"/>
    </source>
</evidence>
<evidence type="ECO:0000256" key="11">
    <source>
        <dbReference type="SAM" id="Phobius"/>
    </source>
</evidence>
<dbReference type="Pfam" id="PF02518">
    <property type="entry name" value="HATPase_c"/>
    <property type="match status" value="1"/>
</dbReference>
<comment type="subcellular location">
    <subcellularLocation>
        <location evidence="2">Cell membrane</location>
        <topology evidence="2">Multi-pass membrane protein</topology>
    </subcellularLocation>
</comment>
<organism evidence="13 14">
    <name type="scientific">Maledivibacter halophilus</name>
    <dbReference type="NCBI Taxonomy" id="36842"/>
    <lineage>
        <taxon>Bacteria</taxon>
        <taxon>Bacillati</taxon>
        <taxon>Bacillota</taxon>
        <taxon>Clostridia</taxon>
        <taxon>Peptostreptococcales</taxon>
        <taxon>Caminicellaceae</taxon>
        <taxon>Maledivibacter</taxon>
    </lineage>
</organism>
<dbReference type="GO" id="GO:0005886">
    <property type="term" value="C:plasma membrane"/>
    <property type="evidence" value="ECO:0007669"/>
    <property type="project" value="UniProtKB-SubCell"/>
</dbReference>
<dbReference type="OrthoDB" id="9780487at2"/>
<evidence type="ECO:0000256" key="3">
    <source>
        <dbReference type="ARBA" id="ARBA00012438"/>
    </source>
</evidence>
<evidence type="ECO:0000259" key="12">
    <source>
        <dbReference type="PROSITE" id="PS50109"/>
    </source>
</evidence>
<dbReference type="Gene3D" id="3.30.565.10">
    <property type="entry name" value="Histidine kinase-like ATPase, C-terminal domain"/>
    <property type="match status" value="1"/>
</dbReference>
<dbReference type="PANTHER" id="PTHR45453">
    <property type="entry name" value="PHOSPHATE REGULON SENSOR PROTEIN PHOR"/>
    <property type="match status" value="1"/>
</dbReference>
<evidence type="ECO:0000256" key="4">
    <source>
        <dbReference type="ARBA" id="ARBA00022475"/>
    </source>
</evidence>
<dbReference type="GO" id="GO:0004721">
    <property type="term" value="F:phosphoprotein phosphatase activity"/>
    <property type="evidence" value="ECO:0007669"/>
    <property type="project" value="TreeGrafter"/>
</dbReference>
<dbReference type="PANTHER" id="PTHR45453:SF2">
    <property type="entry name" value="HISTIDINE KINASE"/>
    <property type="match status" value="1"/>
</dbReference>
<keyword evidence="6 11" id="KW-0812">Transmembrane</keyword>
<dbReference type="AlphaFoldDB" id="A0A1T5IPJ6"/>
<keyword evidence="8 11" id="KW-1133">Transmembrane helix</keyword>
<keyword evidence="5" id="KW-0808">Transferase</keyword>
<sequence length="344" mass="40219">MNFIDYIREKWLTYVFIVASIVFTITVYKLDKKFTMSRSNAVYVVIGLSLLFIIFVFIDYIIFNSRVKKFKGYCSTNILYDEDLDLFVYPIDREYGKVLYNIVKEYEKFKSDIYTKSSEESEFITKWIHDIKVPISAVRLILESYDENIGTKLYRSLDKEIASIEQCTQRVFYHIKSNSFYSDYRISKVYTKKLIGNALKNYSNFFSYKKINISFLGDNYGVLTDEKWSGYIISQIFSNAVKYTPEHGSISINTIKNNNEITIQIRNSGEGILSKDINQIFNKGYTSSKDRNGMKATGYGMYLSKKLSNMLGHKLTVESEYGKYAQFNLTFLNHENIYNVMKNS</sequence>
<evidence type="ECO:0000256" key="10">
    <source>
        <dbReference type="ARBA" id="ARBA00023136"/>
    </source>
</evidence>
<dbReference type="InterPro" id="IPR003594">
    <property type="entry name" value="HATPase_dom"/>
</dbReference>
<evidence type="ECO:0000256" key="7">
    <source>
        <dbReference type="ARBA" id="ARBA00022777"/>
    </source>
</evidence>
<dbReference type="InterPro" id="IPR050351">
    <property type="entry name" value="BphY/WalK/GraS-like"/>
</dbReference>
<accession>A0A1T5IPJ6</accession>
<evidence type="ECO:0000256" key="1">
    <source>
        <dbReference type="ARBA" id="ARBA00000085"/>
    </source>
</evidence>
<evidence type="ECO:0000256" key="9">
    <source>
        <dbReference type="ARBA" id="ARBA00023012"/>
    </source>
</evidence>
<dbReference type="Proteomes" id="UP000190285">
    <property type="component" value="Unassembled WGS sequence"/>
</dbReference>
<protein>
    <recommendedName>
        <fullName evidence="3">histidine kinase</fullName>
        <ecNumber evidence="3">2.7.13.3</ecNumber>
    </recommendedName>
</protein>
<reference evidence="13 14" key="1">
    <citation type="submission" date="2017-02" db="EMBL/GenBank/DDBJ databases">
        <authorList>
            <person name="Peterson S.W."/>
        </authorList>
    </citation>
    <scope>NUCLEOTIDE SEQUENCE [LARGE SCALE GENOMIC DNA]</scope>
    <source>
        <strain evidence="13 14">M1</strain>
    </source>
</reference>
<dbReference type="InterPro" id="IPR005467">
    <property type="entry name" value="His_kinase_dom"/>
</dbReference>
<dbReference type="RefSeq" id="WP_079489239.1">
    <property type="nucleotide sequence ID" value="NZ_FUZT01000001.1"/>
</dbReference>
<evidence type="ECO:0000256" key="8">
    <source>
        <dbReference type="ARBA" id="ARBA00022989"/>
    </source>
</evidence>
<keyword evidence="9" id="KW-0902">Two-component regulatory system</keyword>
<evidence type="ECO:0000256" key="6">
    <source>
        <dbReference type="ARBA" id="ARBA00022692"/>
    </source>
</evidence>
<evidence type="ECO:0000313" key="13">
    <source>
        <dbReference type="EMBL" id="SKC41099.1"/>
    </source>
</evidence>
<dbReference type="STRING" id="36842.SAMN02194393_00614"/>
<proteinExistence type="predicted"/>